<dbReference type="Pfam" id="PF00777">
    <property type="entry name" value="Glyco_transf_29"/>
    <property type="match status" value="1"/>
</dbReference>
<keyword evidence="5" id="KW-0812">Transmembrane</keyword>
<evidence type="ECO:0000256" key="4">
    <source>
        <dbReference type="ARBA" id="ARBA00022679"/>
    </source>
</evidence>
<dbReference type="Proteomes" id="UP001596507">
    <property type="component" value="Unassembled WGS sequence"/>
</dbReference>
<sequence>MKTTLTRPLETAKRSLKRIGPLRALVRRLRTLRRRLFAPDRPRGSADPSPERGALDDLALTRSEWRDQGATEQLVSRARAMSRNSVAWDTLHPRIWLVFCAVLLEAGDRVEAERMLRTWLAKKPGSLPALSLCLPVARFARDLGLGGRGAERTARVADALEASRDHDVFGALIAKGTIAVVGNGSGPLGQARGAEIDAHDVVIRFNNFPRGYETDYGARTDIWVRGAHRDVADRYVIEHFDLVVWEMDVFRNLLEVPAHADILHRDVLFSPGKVTHIDTAAKHSLWESSGLILPTSGAQILWMIHQRRGSLDGVDVYGFSTVDGSADHGHYFDELGDMGRRHNVDGEGAFLRSLRDGDAPGAPEPGPQLTVFGAAYREYDPAAGKTGGPGGVLATQRVALGDSYRGARLEYLFQGEGKAELRERLRVELAGLSAKVADIVIAGEAVRTDPAVLAARAEGRRLLFVCHELGSAYGALLLGAPYVVVYHQQGSTLQEMRSIGRTPTPHENNAATSLEQLVLDNAVTVYFPSLGARDTYRATARIGEDSSISFADRALYNTVSAVDHDAPAAGEDVAEAVLRRLRLPVKDDQTDVFISVGDFNHDKGMDRVPALLQRHAAMSGRRVVWIAVGAASDQARFCAMEAAQKDWSFTARLVGERMTHDRLLALLDYADYYVMMHRRSIFDLATLEAMRAGKALILSPVGGNPEVDLDGNVLFVDEDTIDDACRVLGSRDRIEWGERNRRVFEQSFSLARFAERYTRMLDELVDAATHDDAADAADGSAA</sequence>
<dbReference type="SUPFAM" id="SSF53756">
    <property type="entry name" value="UDP-Glycosyltransferase/glycogen phosphorylase"/>
    <property type="match status" value="1"/>
</dbReference>
<dbReference type="InterPro" id="IPR001675">
    <property type="entry name" value="Glyco_trans_29"/>
</dbReference>
<dbReference type="Pfam" id="PF00534">
    <property type="entry name" value="Glycos_transf_1"/>
    <property type="match status" value="1"/>
</dbReference>
<dbReference type="RefSeq" id="WP_262872727.1">
    <property type="nucleotide sequence ID" value="NZ_BAABKW010000018.1"/>
</dbReference>
<comment type="caution">
    <text evidence="10">The sequence shown here is derived from an EMBL/GenBank/DDBJ whole genome shotgun (WGS) entry which is preliminary data.</text>
</comment>
<keyword evidence="4 10" id="KW-0808">Transferase</keyword>
<reference evidence="11" key="1">
    <citation type="journal article" date="2019" name="Int. J. Syst. Evol. Microbiol.">
        <title>The Global Catalogue of Microorganisms (GCM) 10K type strain sequencing project: providing services to taxonomists for standard genome sequencing and annotation.</title>
        <authorList>
            <consortium name="The Broad Institute Genomics Platform"/>
            <consortium name="The Broad Institute Genome Sequencing Center for Infectious Disease"/>
            <person name="Wu L."/>
            <person name="Ma J."/>
        </authorList>
    </citation>
    <scope>NUCLEOTIDE SEQUENCE [LARGE SCALE GENOMIC DNA]</scope>
    <source>
        <strain evidence="11">CGMCC 1.15772</strain>
    </source>
</reference>
<dbReference type="Gene3D" id="3.40.50.2000">
    <property type="entry name" value="Glycogen Phosphorylase B"/>
    <property type="match status" value="1"/>
</dbReference>
<organism evidence="10 11">
    <name type="scientific">Microbacterium fluvii</name>
    <dbReference type="NCBI Taxonomy" id="415215"/>
    <lineage>
        <taxon>Bacteria</taxon>
        <taxon>Bacillati</taxon>
        <taxon>Actinomycetota</taxon>
        <taxon>Actinomycetes</taxon>
        <taxon>Micrococcales</taxon>
        <taxon>Microbacteriaceae</taxon>
        <taxon>Microbacterium</taxon>
    </lineage>
</organism>
<dbReference type="Gene3D" id="3.90.1480.20">
    <property type="entry name" value="Glycosyl transferase family 29"/>
    <property type="match status" value="1"/>
</dbReference>
<evidence type="ECO:0000256" key="2">
    <source>
        <dbReference type="ARBA" id="ARBA00004308"/>
    </source>
</evidence>
<gene>
    <name evidence="10" type="ORF">ACFQRL_02355</name>
</gene>
<evidence type="ECO:0000256" key="6">
    <source>
        <dbReference type="ARBA" id="ARBA00022989"/>
    </source>
</evidence>
<proteinExistence type="predicted"/>
<keyword evidence="7" id="KW-0472">Membrane</keyword>
<evidence type="ECO:0000256" key="5">
    <source>
        <dbReference type="ARBA" id="ARBA00022692"/>
    </source>
</evidence>
<dbReference type="EMBL" id="JBHTBE010000001">
    <property type="protein sequence ID" value="MFC7267798.1"/>
    <property type="molecule type" value="Genomic_DNA"/>
</dbReference>
<keyword evidence="11" id="KW-1185">Reference proteome</keyword>
<dbReference type="EC" id="2.4.-.-" evidence="10"/>
<evidence type="ECO:0000313" key="11">
    <source>
        <dbReference type="Proteomes" id="UP001596507"/>
    </source>
</evidence>
<feature type="domain" description="Glycosyl transferase family 1" evidence="9">
    <location>
        <begin position="586"/>
        <end position="712"/>
    </location>
</feature>
<dbReference type="InterPro" id="IPR038578">
    <property type="entry name" value="GT29-like_sf"/>
</dbReference>
<evidence type="ECO:0000256" key="3">
    <source>
        <dbReference type="ARBA" id="ARBA00022676"/>
    </source>
</evidence>
<protein>
    <submittedName>
        <fullName evidence="10">Glycosyltransferase family 29 protein</fullName>
        <ecNumber evidence="10">2.4.-.-</ecNumber>
    </submittedName>
</protein>
<accession>A0ABW2HD22</accession>
<keyword evidence="3 10" id="KW-0328">Glycosyltransferase</keyword>
<evidence type="ECO:0000256" key="7">
    <source>
        <dbReference type="ARBA" id="ARBA00023136"/>
    </source>
</evidence>
<evidence type="ECO:0000256" key="1">
    <source>
        <dbReference type="ARBA" id="ARBA00004167"/>
    </source>
</evidence>
<comment type="subcellular location">
    <subcellularLocation>
        <location evidence="2">Endomembrane system</location>
    </subcellularLocation>
    <subcellularLocation>
        <location evidence="1">Membrane</location>
        <topology evidence="1">Single-pass membrane protein</topology>
    </subcellularLocation>
</comment>
<keyword evidence="8" id="KW-0325">Glycoprotein</keyword>
<evidence type="ECO:0000256" key="8">
    <source>
        <dbReference type="ARBA" id="ARBA00023180"/>
    </source>
</evidence>
<keyword evidence="6" id="KW-1133">Transmembrane helix</keyword>
<dbReference type="InterPro" id="IPR001296">
    <property type="entry name" value="Glyco_trans_1"/>
</dbReference>
<name>A0ABW2HD22_9MICO</name>
<dbReference type="GO" id="GO:0016757">
    <property type="term" value="F:glycosyltransferase activity"/>
    <property type="evidence" value="ECO:0007669"/>
    <property type="project" value="UniProtKB-KW"/>
</dbReference>
<evidence type="ECO:0000259" key="9">
    <source>
        <dbReference type="Pfam" id="PF00534"/>
    </source>
</evidence>
<evidence type="ECO:0000313" key="10">
    <source>
        <dbReference type="EMBL" id="MFC7267798.1"/>
    </source>
</evidence>